<reference evidence="1 2" key="1">
    <citation type="journal article" date="2024" name="Microbiol. Immunol.">
        <title>Discovery of a novel spotted fever group Rickettsia, 'Candidatus Rickettsia kedanie,' in unfed larval chigger mites, Leptotrombidium scutellare.</title>
        <authorList>
            <person name="Ogawa M."/>
            <person name="Matsutani M."/>
            <person name="Katayama T."/>
            <person name="Takada N."/>
            <person name="Noda S."/>
            <person name="Takahashi M."/>
            <person name="Kageyama D."/>
            <person name="Hanaoka N."/>
            <person name="Ebihara H."/>
        </authorList>
    </citation>
    <scope>NUCLEOTIDE SEQUENCE [LARGE SCALE GENOMIC DNA]</scope>
    <source>
        <strain evidence="1 2">KNCP2-13</strain>
    </source>
</reference>
<dbReference type="Gene3D" id="3.30.200.20">
    <property type="entry name" value="Phosphorylase Kinase, domain 1"/>
    <property type="match status" value="1"/>
</dbReference>
<sequence>MNIEITELLAKELIAEQCPNWANLSIKPVEFSGHDNRIFHLGDEMLIRLPGAEKYVDAVSKE</sequence>
<evidence type="ECO:0000313" key="2">
    <source>
        <dbReference type="Proteomes" id="UP001628124"/>
    </source>
</evidence>
<evidence type="ECO:0000313" key="1">
    <source>
        <dbReference type="EMBL" id="GAA5252315.1"/>
    </source>
</evidence>
<comment type="caution">
    <text evidence="1">The sequence shown here is derived from an EMBL/GenBank/DDBJ whole genome shotgun (WGS) entry which is preliminary data.</text>
</comment>
<accession>A0ABP9TWU3</accession>
<organism evidence="1 2">
    <name type="scientific">Candidatus Rickettsia kedanie</name>
    <dbReference type="NCBI Taxonomy" id="3115352"/>
    <lineage>
        <taxon>Bacteria</taxon>
        <taxon>Pseudomonadati</taxon>
        <taxon>Pseudomonadota</taxon>
        <taxon>Alphaproteobacteria</taxon>
        <taxon>Rickettsiales</taxon>
        <taxon>Rickettsiaceae</taxon>
        <taxon>Rickettsieae</taxon>
        <taxon>Rickettsia</taxon>
        <taxon>spotted fever group</taxon>
    </lineage>
</organism>
<name>A0ABP9TWU3_9RICK</name>
<dbReference type="EMBL" id="BAABMM010000022">
    <property type="protein sequence ID" value="GAA5252315.1"/>
    <property type="molecule type" value="Genomic_DNA"/>
</dbReference>
<protein>
    <recommendedName>
        <fullName evidence="3">Acetyltransferase</fullName>
    </recommendedName>
</protein>
<evidence type="ECO:0008006" key="3">
    <source>
        <dbReference type="Google" id="ProtNLM"/>
    </source>
</evidence>
<dbReference type="Proteomes" id="UP001628124">
    <property type="component" value="Unassembled WGS sequence"/>
</dbReference>
<keyword evidence="2" id="KW-1185">Reference proteome</keyword>
<gene>
    <name evidence="1" type="ORF">KNCP2_06030</name>
</gene>
<proteinExistence type="predicted"/>